<sequence length="87" mass="9697">MSTATVNTAEIGLGTLTWWHRGWLEYALRLETPDGTYEAVEDSWFAALATIARDLPGALPVPTDYARAENAAEHRQQWTTWLASTFG</sequence>
<proteinExistence type="predicted"/>
<name>A0ABW2TVT9_9PSEU</name>
<accession>A0ABW2TVT9</accession>
<protein>
    <submittedName>
        <fullName evidence="1">Uncharacterized protein</fullName>
    </submittedName>
</protein>
<evidence type="ECO:0000313" key="1">
    <source>
        <dbReference type="EMBL" id="MFC7617110.1"/>
    </source>
</evidence>
<evidence type="ECO:0000313" key="2">
    <source>
        <dbReference type="Proteomes" id="UP001596512"/>
    </source>
</evidence>
<gene>
    <name evidence="1" type="ORF">ACFQV2_30495</name>
</gene>
<dbReference type="EMBL" id="JBHTEY010000004">
    <property type="protein sequence ID" value="MFC7617110.1"/>
    <property type="molecule type" value="Genomic_DNA"/>
</dbReference>
<reference evidence="2" key="1">
    <citation type="journal article" date="2019" name="Int. J. Syst. Evol. Microbiol.">
        <title>The Global Catalogue of Microorganisms (GCM) 10K type strain sequencing project: providing services to taxonomists for standard genome sequencing and annotation.</title>
        <authorList>
            <consortium name="The Broad Institute Genomics Platform"/>
            <consortium name="The Broad Institute Genome Sequencing Center for Infectious Disease"/>
            <person name="Wu L."/>
            <person name="Ma J."/>
        </authorList>
    </citation>
    <scope>NUCLEOTIDE SEQUENCE [LARGE SCALE GENOMIC DNA]</scope>
    <source>
        <strain evidence="2">JCM 17695</strain>
    </source>
</reference>
<dbReference type="Proteomes" id="UP001596512">
    <property type="component" value="Unassembled WGS sequence"/>
</dbReference>
<comment type="caution">
    <text evidence="1">The sequence shown here is derived from an EMBL/GenBank/DDBJ whole genome shotgun (WGS) entry which is preliminary data.</text>
</comment>
<keyword evidence="2" id="KW-1185">Reference proteome</keyword>
<organism evidence="1 2">
    <name type="scientific">Actinokineospora soli</name>
    <dbReference type="NCBI Taxonomy" id="1048753"/>
    <lineage>
        <taxon>Bacteria</taxon>
        <taxon>Bacillati</taxon>
        <taxon>Actinomycetota</taxon>
        <taxon>Actinomycetes</taxon>
        <taxon>Pseudonocardiales</taxon>
        <taxon>Pseudonocardiaceae</taxon>
        <taxon>Actinokineospora</taxon>
    </lineage>
</organism>